<keyword evidence="1 12" id="KW-0639">Primosome</keyword>
<dbReference type="Pfam" id="PF00271">
    <property type="entry name" value="Helicase_C"/>
    <property type="match status" value="1"/>
</dbReference>
<evidence type="ECO:0000256" key="1">
    <source>
        <dbReference type="ARBA" id="ARBA00022515"/>
    </source>
</evidence>
<dbReference type="InterPro" id="IPR041222">
    <property type="entry name" value="PriA_3primeBD"/>
</dbReference>
<evidence type="ECO:0000256" key="11">
    <source>
        <dbReference type="ARBA" id="ARBA00048988"/>
    </source>
</evidence>
<evidence type="ECO:0000256" key="6">
    <source>
        <dbReference type="ARBA" id="ARBA00022806"/>
    </source>
</evidence>
<dbReference type="SUPFAM" id="SSF52540">
    <property type="entry name" value="P-loop containing nucleoside triphosphate hydrolases"/>
    <property type="match status" value="2"/>
</dbReference>
<dbReference type="NCBIfam" id="TIGR00595">
    <property type="entry name" value="priA"/>
    <property type="match status" value="1"/>
</dbReference>
<keyword evidence="8 12" id="KW-0067">ATP-binding</keyword>
<dbReference type="RefSeq" id="WP_107570483.1">
    <property type="nucleotide sequence ID" value="NZ_PYYB01000003.1"/>
</dbReference>
<organism evidence="14 15">
    <name type="scientific">Paraconexibacter algicola</name>
    <dbReference type="NCBI Taxonomy" id="2133960"/>
    <lineage>
        <taxon>Bacteria</taxon>
        <taxon>Bacillati</taxon>
        <taxon>Actinomycetota</taxon>
        <taxon>Thermoleophilia</taxon>
        <taxon>Solirubrobacterales</taxon>
        <taxon>Paraconexibacteraceae</taxon>
        <taxon>Paraconexibacter</taxon>
    </lineage>
</organism>
<feature type="binding site" evidence="12">
    <location>
        <position position="434"/>
    </location>
    <ligand>
        <name>Zn(2+)</name>
        <dbReference type="ChEBI" id="CHEBI:29105"/>
        <label>2</label>
    </ligand>
</feature>
<keyword evidence="9 12" id="KW-0238">DNA-binding</keyword>
<dbReference type="GO" id="GO:0006302">
    <property type="term" value="P:double-strand break repair"/>
    <property type="evidence" value="ECO:0007669"/>
    <property type="project" value="InterPro"/>
</dbReference>
<dbReference type="SMART" id="SM00490">
    <property type="entry name" value="HELICc"/>
    <property type="match status" value="1"/>
</dbReference>
<comment type="function">
    <text evidence="12">Initiates the restart of stalled replication forks, which reloads the replicative helicase on sites other than the origin of replication. Recognizes and binds to abandoned replication forks and remodels them to uncover a helicase loading site. Promotes assembly of the primosome at these replication forks.</text>
</comment>
<feature type="binding site" evidence="12">
    <location>
        <position position="419"/>
    </location>
    <ligand>
        <name>Zn(2+)</name>
        <dbReference type="ChEBI" id="CHEBI:29105"/>
        <label>2</label>
    </ligand>
</feature>
<keyword evidence="6 12" id="KW-0347">Helicase</keyword>
<comment type="catalytic activity">
    <reaction evidence="12">
        <text>Couples ATP hydrolysis with the unwinding of duplex DNA by translocating in the 3'-5' direction.</text>
        <dbReference type="EC" id="5.6.2.4"/>
    </reaction>
</comment>
<proteinExistence type="inferred from homology"/>
<dbReference type="PANTHER" id="PTHR30580">
    <property type="entry name" value="PRIMOSOMAL PROTEIN N"/>
    <property type="match status" value="1"/>
</dbReference>
<dbReference type="GO" id="GO:0005524">
    <property type="term" value="F:ATP binding"/>
    <property type="evidence" value="ECO:0007669"/>
    <property type="project" value="UniProtKB-UniRule"/>
</dbReference>
<comment type="cofactor">
    <cofactor evidence="12">
        <name>Zn(2+)</name>
        <dbReference type="ChEBI" id="CHEBI:29105"/>
    </cofactor>
    <text evidence="12">Binds 2 zinc ions per subunit.</text>
</comment>
<keyword evidence="3 12" id="KW-0479">Metal-binding</keyword>
<evidence type="ECO:0000256" key="2">
    <source>
        <dbReference type="ARBA" id="ARBA00022705"/>
    </source>
</evidence>
<protein>
    <recommendedName>
        <fullName evidence="12">Replication restart protein PriA</fullName>
    </recommendedName>
    <alternativeName>
        <fullName evidence="12">ATP-dependent DNA helicase PriA</fullName>
        <ecNumber evidence="12">5.6.2.4</ecNumber>
    </alternativeName>
    <alternativeName>
        <fullName evidence="12">DNA 3'-5' helicase PriA</fullName>
    </alternativeName>
</protein>
<dbReference type="InterPro" id="IPR005259">
    <property type="entry name" value="PriA"/>
</dbReference>
<dbReference type="GO" id="GO:1990077">
    <property type="term" value="C:primosome complex"/>
    <property type="evidence" value="ECO:0007669"/>
    <property type="project" value="UniProtKB-UniRule"/>
</dbReference>
<dbReference type="GO" id="GO:0043138">
    <property type="term" value="F:3'-5' DNA helicase activity"/>
    <property type="evidence" value="ECO:0007669"/>
    <property type="project" value="UniProtKB-EC"/>
</dbReference>
<feature type="binding site" evidence="12">
    <location>
        <position position="447"/>
    </location>
    <ligand>
        <name>Zn(2+)</name>
        <dbReference type="ChEBI" id="CHEBI:29105"/>
        <label>1</label>
    </ligand>
</feature>
<comment type="catalytic activity">
    <reaction evidence="11 12">
        <text>ATP + H2O = ADP + phosphate + H(+)</text>
        <dbReference type="Rhea" id="RHEA:13065"/>
        <dbReference type="ChEBI" id="CHEBI:15377"/>
        <dbReference type="ChEBI" id="CHEBI:15378"/>
        <dbReference type="ChEBI" id="CHEBI:30616"/>
        <dbReference type="ChEBI" id="CHEBI:43474"/>
        <dbReference type="ChEBI" id="CHEBI:456216"/>
        <dbReference type="EC" id="5.6.2.4"/>
    </reaction>
</comment>
<dbReference type="GO" id="GO:0008270">
    <property type="term" value="F:zinc ion binding"/>
    <property type="evidence" value="ECO:0007669"/>
    <property type="project" value="UniProtKB-UniRule"/>
</dbReference>
<keyword evidence="15" id="KW-1185">Reference proteome</keyword>
<dbReference type="InterPro" id="IPR011545">
    <property type="entry name" value="DEAD/DEAH_box_helicase_dom"/>
</dbReference>
<evidence type="ECO:0000256" key="7">
    <source>
        <dbReference type="ARBA" id="ARBA00022833"/>
    </source>
</evidence>
<dbReference type="Pfam" id="PF18319">
    <property type="entry name" value="Zn_ribbon_PriA"/>
    <property type="match status" value="1"/>
</dbReference>
<evidence type="ECO:0000256" key="5">
    <source>
        <dbReference type="ARBA" id="ARBA00022801"/>
    </source>
</evidence>
<dbReference type="GO" id="GO:0003677">
    <property type="term" value="F:DNA binding"/>
    <property type="evidence" value="ECO:0007669"/>
    <property type="project" value="UniProtKB-UniRule"/>
</dbReference>
<dbReference type="FunFam" id="3.40.50.300:FF:000489">
    <property type="entry name" value="Primosome assembly protein PriA"/>
    <property type="match status" value="1"/>
</dbReference>
<evidence type="ECO:0000256" key="3">
    <source>
        <dbReference type="ARBA" id="ARBA00022723"/>
    </source>
</evidence>
<dbReference type="EC" id="5.6.2.4" evidence="12"/>
<dbReference type="SMART" id="SM00487">
    <property type="entry name" value="DEXDc"/>
    <property type="match status" value="1"/>
</dbReference>
<keyword evidence="4 12" id="KW-0547">Nucleotide-binding</keyword>
<dbReference type="Gene3D" id="3.40.1440.60">
    <property type="entry name" value="PriA, 3(prime) DNA-binding domain"/>
    <property type="match status" value="1"/>
</dbReference>
<comment type="caution">
    <text evidence="14">The sequence shown here is derived from an EMBL/GenBank/DDBJ whole genome shotgun (WGS) entry which is preliminary data.</text>
</comment>
<dbReference type="Pfam" id="PF00270">
    <property type="entry name" value="DEAD"/>
    <property type="match status" value="1"/>
</dbReference>
<dbReference type="SMART" id="SM00382">
    <property type="entry name" value="AAA"/>
    <property type="match status" value="1"/>
</dbReference>
<accession>A0A2T4UD63</accession>
<reference evidence="14 15" key="1">
    <citation type="submission" date="2018-03" db="EMBL/GenBank/DDBJ databases">
        <title>Aquarubrobacter algicola gen. nov., sp. nov., a novel actinobacterium isolated from shallow eutrophic lake during the end of cyanobacterial harmful algal blooms.</title>
        <authorList>
            <person name="Chun S.J."/>
        </authorList>
    </citation>
    <scope>NUCLEOTIDE SEQUENCE [LARGE SCALE GENOMIC DNA]</scope>
    <source>
        <strain evidence="14 15">Seoho-28</strain>
    </source>
</reference>
<evidence type="ECO:0000256" key="8">
    <source>
        <dbReference type="ARBA" id="ARBA00022840"/>
    </source>
</evidence>
<dbReference type="InterPro" id="IPR027417">
    <property type="entry name" value="P-loop_NTPase"/>
</dbReference>
<comment type="subunit">
    <text evidence="12">Component of the replication restart primosome.</text>
</comment>
<gene>
    <name evidence="12 14" type="primary">priA</name>
    <name evidence="14" type="ORF">C7Y72_17435</name>
</gene>
<evidence type="ECO:0000256" key="9">
    <source>
        <dbReference type="ARBA" id="ARBA00023125"/>
    </source>
</evidence>
<dbReference type="Gene3D" id="3.40.50.300">
    <property type="entry name" value="P-loop containing nucleotide triphosphate hydrolases"/>
    <property type="match status" value="2"/>
</dbReference>
<keyword evidence="7 12" id="KW-0862">Zinc</keyword>
<dbReference type="HAMAP" id="MF_00983">
    <property type="entry name" value="PriA"/>
    <property type="match status" value="1"/>
</dbReference>
<dbReference type="InterPro" id="IPR042115">
    <property type="entry name" value="PriA_3primeBD_sf"/>
</dbReference>
<dbReference type="GO" id="GO:0006270">
    <property type="term" value="P:DNA replication initiation"/>
    <property type="evidence" value="ECO:0007669"/>
    <property type="project" value="TreeGrafter"/>
</dbReference>
<name>A0A2T4UD63_9ACTN</name>
<evidence type="ECO:0000256" key="4">
    <source>
        <dbReference type="ARBA" id="ARBA00022741"/>
    </source>
</evidence>
<keyword evidence="2 12" id="KW-0235">DNA replication</keyword>
<dbReference type="InterPro" id="IPR014001">
    <property type="entry name" value="Helicase_ATP-bd"/>
</dbReference>
<keyword evidence="5 12" id="KW-0378">Hydrolase</keyword>
<dbReference type="Pfam" id="PF17764">
    <property type="entry name" value="PriA_3primeBD"/>
    <property type="match status" value="1"/>
</dbReference>
<feature type="binding site" evidence="12">
    <location>
        <position position="416"/>
    </location>
    <ligand>
        <name>Zn(2+)</name>
        <dbReference type="ChEBI" id="CHEBI:29105"/>
        <label>2</label>
    </ligand>
</feature>
<dbReference type="GO" id="GO:0006310">
    <property type="term" value="P:DNA recombination"/>
    <property type="evidence" value="ECO:0007669"/>
    <property type="project" value="InterPro"/>
</dbReference>
<evidence type="ECO:0000259" key="13">
    <source>
        <dbReference type="PROSITE" id="PS51192"/>
    </source>
</evidence>
<dbReference type="Proteomes" id="UP000240739">
    <property type="component" value="Unassembled WGS sequence"/>
</dbReference>
<feature type="binding site" evidence="12">
    <location>
        <position position="450"/>
    </location>
    <ligand>
        <name>Zn(2+)</name>
        <dbReference type="ChEBI" id="CHEBI:29105"/>
        <label>1</label>
    </ligand>
</feature>
<evidence type="ECO:0000313" key="15">
    <source>
        <dbReference type="Proteomes" id="UP000240739"/>
    </source>
</evidence>
<sequence>MQSVVQVEPLTTARALRGPFDYVRPEGAEVGSLLEVPFGRQTLRAVVTALADSSPHELAVPRRVLPEAIPPELVALGLWMAREYCSTPARALSLMLPPSGVRAKAQLWAEPTAAGRDPGPEVRLTDNQRALLAALPRFAGTDLGALRRLEKRGLVTVAPRDRRRAPEHVAVGARRDPPVLNPEQEAAVHAIATAGPGERLLLHGVTGSGKTEVYLRAAEQTLRAGAGVIVLVPEIGLTPQMIARFVDRFGDTVAVLHSGLSQGERYDEWRRLRDGEARICVGPRSAVLAPLRGVGLVIVDEEHDGTYKHEGDPRYDARLVAQRRAELSGGVLVVGSATPRPESVHALRRIRLAHRADGARLPPVQIVDMRATAAGTVLHRRTHDALVDARKAIVLLNRRGWSNFLTCRSCGHTWECPQCDVTLVLHRAEGAMSCHHCGHREPVPRACPECASVSLARHGTGTERLEHELARIAPVVRLDAGVANPGEALQRFERADRAILVGTQVVAKGHDFADVDLGVVVDADGTLRFPDFRAEERTFSLVTQLAGRAGRGGRAGRVLVQTLDPDAPSIMHAVRHDSDGFLEGELQRRRALRYPPFATLIRIVCSSTEPGAAHAAAHAVRTAVDAAGGAGDGAMLLGPAPLFRLRGRERSQLVIKGPDRYAAIEAAGVAAAAVRAAKAHRTANLSVDVDPQ</sequence>
<feature type="binding site" evidence="12">
    <location>
        <position position="407"/>
    </location>
    <ligand>
        <name>Zn(2+)</name>
        <dbReference type="ChEBI" id="CHEBI:29105"/>
        <label>1</label>
    </ligand>
</feature>
<evidence type="ECO:0000256" key="12">
    <source>
        <dbReference type="HAMAP-Rule" id="MF_00983"/>
    </source>
</evidence>
<evidence type="ECO:0000256" key="10">
    <source>
        <dbReference type="ARBA" id="ARBA00023235"/>
    </source>
</evidence>
<dbReference type="PANTHER" id="PTHR30580:SF0">
    <property type="entry name" value="PRIMOSOMAL PROTEIN N"/>
    <property type="match status" value="1"/>
</dbReference>
<dbReference type="AlphaFoldDB" id="A0A2T4UD63"/>
<dbReference type="InterPro" id="IPR040498">
    <property type="entry name" value="PriA_CRR"/>
</dbReference>
<feature type="domain" description="Helicase ATP-binding" evidence="13">
    <location>
        <begin position="191"/>
        <end position="357"/>
    </location>
</feature>
<dbReference type="GO" id="GO:0016887">
    <property type="term" value="F:ATP hydrolysis activity"/>
    <property type="evidence" value="ECO:0007669"/>
    <property type="project" value="RHEA"/>
</dbReference>
<dbReference type="InterPro" id="IPR003593">
    <property type="entry name" value="AAA+_ATPase"/>
</dbReference>
<dbReference type="PROSITE" id="PS51192">
    <property type="entry name" value="HELICASE_ATP_BIND_1"/>
    <property type="match status" value="1"/>
</dbReference>
<dbReference type="Pfam" id="PF18074">
    <property type="entry name" value="PriA_C"/>
    <property type="match status" value="1"/>
</dbReference>
<feature type="binding site" evidence="12">
    <location>
        <position position="437"/>
    </location>
    <ligand>
        <name>Zn(2+)</name>
        <dbReference type="ChEBI" id="CHEBI:29105"/>
        <label>2</label>
    </ligand>
</feature>
<feature type="binding site" evidence="12">
    <location>
        <position position="410"/>
    </location>
    <ligand>
        <name>Zn(2+)</name>
        <dbReference type="ChEBI" id="CHEBI:29105"/>
        <label>1</label>
    </ligand>
</feature>
<dbReference type="InterPro" id="IPR001650">
    <property type="entry name" value="Helicase_C-like"/>
</dbReference>
<evidence type="ECO:0000313" key="14">
    <source>
        <dbReference type="EMBL" id="PTL55440.1"/>
    </source>
</evidence>
<comment type="similarity">
    <text evidence="12">Belongs to the helicase family. PriA subfamily.</text>
</comment>
<dbReference type="GO" id="GO:0006269">
    <property type="term" value="P:DNA replication, synthesis of primer"/>
    <property type="evidence" value="ECO:0007669"/>
    <property type="project" value="UniProtKB-KW"/>
</dbReference>
<dbReference type="OrthoDB" id="3177118at2"/>
<keyword evidence="10 12" id="KW-0413">Isomerase</keyword>
<dbReference type="InterPro" id="IPR041236">
    <property type="entry name" value="PriA_C"/>
</dbReference>
<dbReference type="EMBL" id="PYYB01000003">
    <property type="protein sequence ID" value="PTL55440.1"/>
    <property type="molecule type" value="Genomic_DNA"/>
</dbReference>